<protein>
    <recommendedName>
        <fullName evidence="6">BTB domain-containing protein</fullName>
    </recommendedName>
</protein>
<dbReference type="InterPro" id="IPR009091">
    <property type="entry name" value="RCC1/BLIP-II"/>
</dbReference>
<accession>A0AAN9UU07</accession>
<comment type="caution">
    <text evidence="4">The sequence shown here is derived from an EMBL/GenBank/DDBJ whole genome shotgun (WGS) entry which is preliminary data.</text>
</comment>
<dbReference type="SUPFAM" id="SSF50985">
    <property type="entry name" value="RCC1/BLIP-II"/>
    <property type="match status" value="1"/>
</dbReference>
<feature type="region of interest" description="Disordered" evidence="3">
    <location>
        <begin position="1336"/>
        <end position="1440"/>
    </location>
</feature>
<feature type="compositionally biased region" description="Low complexity" evidence="3">
    <location>
        <begin position="1396"/>
        <end position="1415"/>
    </location>
</feature>
<feature type="compositionally biased region" description="Low complexity" evidence="3">
    <location>
        <begin position="1173"/>
        <end position="1184"/>
    </location>
</feature>
<keyword evidence="1" id="KW-0677">Repeat</keyword>
<evidence type="ECO:0000256" key="2">
    <source>
        <dbReference type="PROSITE-ProRule" id="PRU00235"/>
    </source>
</evidence>
<dbReference type="PROSITE" id="PS50012">
    <property type="entry name" value="RCC1_3"/>
    <property type="match status" value="2"/>
</dbReference>
<feature type="compositionally biased region" description="Gly residues" evidence="3">
    <location>
        <begin position="1386"/>
        <end position="1395"/>
    </location>
</feature>
<feature type="compositionally biased region" description="Basic and acidic residues" evidence="3">
    <location>
        <begin position="1310"/>
        <end position="1324"/>
    </location>
</feature>
<dbReference type="PANTHER" id="PTHR22872:SF2">
    <property type="entry name" value="INHIBITOR OF BRUTON TYROSINE KINASE"/>
    <property type="match status" value="1"/>
</dbReference>
<feature type="repeat" description="RCC1" evidence="2">
    <location>
        <begin position="168"/>
        <end position="220"/>
    </location>
</feature>
<reference evidence="4 5" key="1">
    <citation type="submission" date="2024-02" db="EMBL/GenBank/DDBJ databases">
        <title>De novo assembly and annotation of 12 fungi associated with fruit tree decline syndrome in Ontario, Canada.</title>
        <authorList>
            <person name="Sulman M."/>
            <person name="Ellouze W."/>
            <person name="Ilyukhin E."/>
        </authorList>
    </citation>
    <scope>NUCLEOTIDE SEQUENCE [LARGE SCALE GENOMIC DNA]</scope>
    <source>
        <strain evidence="4 5">M11/M66-122</strain>
    </source>
</reference>
<dbReference type="Gene3D" id="3.30.710.10">
    <property type="entry name" value="Potassium Channel Kv1.1, Chain A"/>
    <property type="match status" value="2"/>
</dbReference>
<keyword evidence="5" id="KW-1185">Reference proteome</keyword>
<name>A0AAN9UU07_9PEZI</name>
<dbReference type="EMBL" id="JAKJXP020000031">
    <property type="protein sequence ID" value="KAK7753187.1"/>
    <property type="molecule type" value="Genomic_DNA"/>
</dbReference>
<feature type="region of interest" description="Disordered" evidence="3">
    <location>
        <begin position="1135"/>
        <end position="1324"/>
    </location>
</feature>
<proteinExistence type="predicted"/>
<evidence type="ECO:0000256" key="3">
    <source>
        <dbReference type="SAM" id="MobiDB-lite"/>
    </source>
</evidence>
<feature type="compositionally biased region" description="Polar residues" evidence="3">
    <location>
        <begin position="1201"/>
        <end position="1211"/>
    </location>
</feature>
<gene>
    <name evidence="4" type="ORF">SLS62_004920</name>
</gene>
<evidence type="ECO:0000313" key="4">
    <source>
        <dbReference type="EMBL" id="KAK7753187.1"/>
    </source>
</evidence>
<feature type="compositionally biased region" description="Low complexity" evidence="3">
    <location>
        <begin position="1260"/>
        <end position="1271"/>
    </location>
</feature>
<dbReference type="PANTHER" id="PTHR22872">
    <property type="entry name" value="BTK-BINDING PROTEIN-RELATED"/>
    <property type="match status" value="1"/>
</dbReference>
<dbReference type="SUPFAM" id="SSF54695">
    <property type="entry name" value="POZ domain"/>
    <property type="match status" value="1"/>
</dbReference>
<dbReference type="Pfam" id="PF00415">
    <property type="entry name" value="RCC1"/>
    <property type="match status" value="2"/>
</dbReference>
<evidence type="ECO:0008006" key="6">
    <source>
        <dbReference type="Google" id="ProtNLM"/>
    </source>
</evidence>
<dbReference type="Gene3D" id="2.130.10.30">
    <property type="entry name" value="Regulator of chromosome condensation 1/beta-lactamase-inhibitor protein II"/>
    <property type="match status" value="1"/>
</dbReference>
<organism evidence="4 5">
    <name type="scientific">Diatrype stigma</name>
    <dbReference type="NCBI Taxonomy" id="117547"/>
    <lineage>
        <taxon>Eukaryota</taxon>
        <taxon>Fungi</taxon>
        <taxon>Dikarya</taxon>
        <taxon>Ascomycota</taxon>
        <taxon>Pezizomycotina</taxon>
        <taxon>Sordariomycetes</taxon>
        <taxon>Xylariomycetidae</taxon>
        <taxon>Xylariales</taxon>
        <taxon>Diatrypaceae</taxon>
        <taxon>Diatrype</taxon>
    </lineage>
</organism>
<evidence type="ECO:0000313" key="5">
    <source>
        <dbReference type="Proteomes" id="UP001320420"/>
    </source>
</evidence>
<dbReference type="InterPro" id="IPR011333">
    <property type="entry name" value="SKP1/BTB/POZ_sf"/>
</dbReference>
<sequence length="1440" mass="159006">MTESVGNTMVKVGRLIKTKDHEGNSPFDVYNATIALRSLKDSVDHPSSDNESDDYEDVEGEIMRHHHNSLGIGEEIFTFGSNKNLSLGLGDEDDRQYPERVQLKRPERLIGLFHDEYLAKQGRLSDLEDSTSRHPDAVPTLIRNLPLFIQDVVLSKLHSAILTTDPISNLYVCGVGRGGRLGLGDENTRFTFEPVQGALFDKRIEMVALGQNHTMAVTNGGELWTWGSNAFCQLGFALPPPSKPDEEPISSTPRQVFGPLKKEIILGIAASAVHSVAHTGSSLFCWGKNIGQLGLMDADSRSLEIQTIPRKVAASQLSNHSILAVSAIDRATSCLLDNHAVCVFTSYGYNWVTFPFHDGLVNSPLQRSVGRSAPSHIDRSSRKIHQITSGGDTIAAVSGSGDLFTMHLNHRIDGNQPATSTTNPAKIKDAVSRPQCIWSSRKDGVKSVSVGDYSSVIISTQSGAVWRRVKRTKAKDTKVTGTVEKRRKDFKFQRVPYITDIVAVRSSTFGAYAAIRKDCDVTREQIEVDQPGLWRDMAPLLSLDGFKARNSKARDKDTWKFQIPEGLEGRVDALAYEVLTSTDLEDDLRAHLRDWKFKNGSLNTVIRTTSNPDIEVPVHSWILAARSPVLCAGLQRSRESGFFELPDVLIISHEDNVTVVELLGSIDVVTLVNIVIYLYLDRVVADWAFPRQPPPLAHRYRAIRTELMKLAAKLSMPKLEAAVRTQSTPERFMNKDFARAIEDPDFFGDADTLLELDGDEVLVHSDMTCQRCPWFQGLFHGRSRGMWLEARRNTQQHPGRVNIDLKHMDPGSFHYVLQHLYADVGEELFDDVVAESIDDFSELVMDVMSIANELMLDRLSQICQKILGRFVTTRNISTLLNLISPCSVTEFKDKGLEYICLQMESMLENHLLDDLDADLLAELDQAVQENQLARCPFARSGTADILLHERHPRLAEDIDQERQTRVKEMAYKTSQRDEEKKLSSSFKTRFGSLDDSVVGSPTPERINRKSKTAQNEPLTPVLRPKDSQGDLIFDMDEEEPSLTGSLKSPTGLRSTVPHQLDLPTTSDLRQSSKGKAIEVTGTPIASPLDSLSYPPLMSHDSPSESMARKASEGGNPWGSSTFATSRLNLREVLAESRPAQSALSAGLAAENKKEYPRTTPQKMSQKERKKYLQQQAEQAAQADAKTQHQPWTKVSDKKESPWQQPAPTSKPSLKDMFSANAGLKSPSPIQKPLVAAESSTGGDSIPRRTASPDTRFPGQKTSTAPTSSAKSSRPEPQPLMPHSKSYIQRPPQPELEMGVGLADIIGQQQREQESVREAVAKRSLQDIQQEQAFQEWWDQESRRMQEEEARRVTRDKGRGEKKEGSGSGSGSGGSRKSRSNKSKGGSNRGRGGLDAGAGAKSSSSGAEASSSSANAQPQHGRGGGARGGRARGNYRSGKAQ</sequence>
<dbReference type="CDD" id="cd18186">
    <property type="entry name" value="BTB_POZ_ZBTB_KLHL-like"/>
    <property type="match status" value="1"/>
</dbReference>
<feature type="compositionally biased region" description="Basic and acidic residues" evidence="3">
    <location>
        <begin position="1339"/>
        <end position="1364"/>
    </location>
</feature>
<evidence type="ECO:0000256" key="1">
    <source>
        <dbReference type="ARBA" id="ARBA00022737"/>
    </source>
</evidence>
<dbReference type="Proteomes" id="UP001320420">
    <property type="component" value="Unassembled WGS sequence"/>
</dbReference>
<feature type="compositionally biased region" description="Polar residues" evidence="3">
    <location>
        <begin position="1042"/>
        <end position="1073"/>
    </location>
</feature>
<dbReference type="InterPro" id="IPR051625">
    <property type="entry name" value="Signaling_Regulatory_Domain"/>
</dbReference>
<feature type="repeat" description="RCC1" evidence="2">
    <location>
        <begin position="221"/>
        <end position="281"/>
    </location>
</feature>
<dbReference type="InterPro" id="IPR000408">
    <property type="entry name" value="Reg_chr_condens"/>
</dbReference>
<feature type="region of interest" description="Disordered" evidence="3">
    <location>
        <begin position="992"/>
        <end position="1122"/>
    </location>
</feature>